<evidence type="ECO:0008006" key="3">
    <source>
        <dbReference type="Google" id="ProtNLM"/>
    </source>
</evidence>
<dbReference type="PROSITE" id="PS51257">
    <property type="entry name" value="PROKAR_LIPOPROTEIN"/>
    <property type="match status" value="1"/>
</dbReference>
<evidence type="ECO:0000313" key="2">
    <source>
        <dbReference type="Proteomes" id="UP001143543"/>
    </source>
</evidence>
<evidence type="ECO:0000313" key="1">
    <source>
        <dbReference type="EMBL" id="GLB49215.1"/>
    </source>
</evidence>
<reference evidence="1" key="1">
    <citation type="submission" date="2022-07" db="EMBL/GenBank/DDBJ databases">
        <title>Taxonomy of Novel Oxalotrophic and Methylotrophic Bacteria.</title>
        <authorList>
            <person name="Sahin N."/>
            <person name="Tani A."/>
        </authorList>
    </citation>
    <scope>NUCLEOTIDE SEQUENCE</scope>
    <source>
        <strain evidence="1">Y10</strain>
    </source>
</reference>
<name>A0ABQ5MIH4_9FLAO</name>
<organism evidence="1 2">
    <name type="scientific">Neptunitalea lumnitzerae</name>
    <dbReference type="NCBI Taxonomy" id="2965509"/>
    <lineage>
        <taxon>Bacteria</taxon>
        <taxon>Pseudomonadati</taxon>
        <taxon>Bacteroidota</taxon>
        <taxon>Flavobacteriia</taxon>
        <taxon>Flavobacteriales</taxon>
        <taxon>Flavobacteriaceae</taxon>
        <taxon>Neptunitalea</taxon>
    </lineage>
</organism>
<keyword evidence="2" id="KW-1185">Reference proteome</keyword>
<dbReference type="Proteomes" id="UP001143543">
    <property type="component" value="Unassembled WGS sequence"/>
</dbReference>
<gene>
    <name evidence="1" type="ORF">Y10_15830</name>
</gene>
<dbReference type="RefSeq" id="WP_281764857.1">
    <property type="nucleotide sequence ID" value="NZ_BRVO01000002.1"/>
</dbReference>
<sequence length="393" mass="44997">MKKITLVLVMVFLASCSGVKQTEKALHAGNYNTAIEKAVQKLQHNADRKNSDEYVVLLEEAYAKANSKDVDRITYLKADGNKAHLEEIYNIYVALNYRQNYIKPLLPLAVNAERRSAQFNIVDYSATIAEAKTALSEYLYTEAVASLQQEQPKYVYRNVYENLAYLNNLNPNYKDVASLLQTTLEKGTEYIAVYIQNTSNVMIPYQLEQDLLDFNSYGLSSNWTVFHSNPLPNKVYDYEVTMNFEAIEVSPEFVNEKEYVKEKQIVDGKTNLYDEEGNVVKDSLGNEILVDKYTTVVCSFYQFTQNKTAQVMATVSLFDTKEQQLVDTFPMNSQFVFNNSYAKHRGDTRALENNQLDLLEVAALQFPSDEQMVYDAGENLKDKMKSILKKYTL</sequence>
<proteinExistence type="predicted"/>
<dbReference type="EMBL" id="BRVO01000002">
    <property type="protein sequence ID" value="GLB49215.1"/>
    <property type="molecule type" value="Genomic_DNA"/>
</dbReference>
<protein>
    <recommendedName>
        <fullName evidence="3">Lipoprotein</fullName>
    </recommendedName>
</protein>
<comment type="caution">
    <text evidence="1">The sequence shown here is derived from an EMBL/GenBank/DDBJ whole genome shotgun (WGS) entry which is preliminary data.</text>
</comment>
<accession>A0ABQ5MIH4</accession>